<dbReference type="Proteomes" id="UP000433652">
    <property type="component" value="Unassembled WGS sequence"/>
</dbReference>
<evidence type="ECO:0000256" key="7">
    <source>
        <dbReference type="ARBA" id="ARBA00022833"/>
    </source>
</evidence>
<keyword evidence="14" id="KW-0732">Signal</keyword>
<evidence type="ECO:0000256" key="1">
    <source>
        <dbReference type="ARBA" id="ARBA00000098"/>
    </source>
</evidence>
<keyword evidence="5 11" id="KW-0479">Metal-binding</keyword>
<comment type="catalytic activity">
    <reaction evidence="1">
        <text>Release of an N-terminal amino acid, Xaa-|-Yaa- from a peptide, amide or arylamide. Xaa is preferably Ala, but may be most amino acids including Pro (slow action). When a terminal hydrophobic residue is followed by a prolyl residue, the two may be released as an intact Xaa-Pro dipeptide.</text>
        <dbReference type="EC" id="3.4.11.2"/>
    </reaction>
</comment>
<evidence type="ECO:0000259" key="17">
    <source>
        <dbReference type="Pfam" id="PF17900"/>
    </source>
</evidence>
<name>A0A6I4T298_9SPHN</name>
<dbReference type="RefSeq" id="WP_159797255.1">
    <property type="nucleotide sequence ID" value="NZ_WTYM01000057.1"/>
</dbReference>
<keyword evidence="7 11" id="KW-0862">Zinc</keyword>
<dbReference type="EC" id="3.4.11.-" evidence="13"/>
<evidence type="ECO:0000313" key="18">
    <source>
        <dbReference type="EMBL" id="MXO60782.1"/>
    </source>
</evidence>
<feature type="active site" description="Proton acceptor" evidence="9">
    <location>
        <position position="341"/>
    </location>
</feature>
<dbReference type="InterPro" id="IPR014782">
    <property type="entry name" value="Peptidase_M1_dom"/>
</dbReference>
<dbReference type="InterPro" id="IPR045357">
    <property type="entry name" value="Aminopeptidase_N-like_N"/>
</dbReference>
<dbReference type="Gene3D" id="1.10.390.10">
    <property type="entry name" value="Neutral Protease Domain 2"/>
    <property type="match status" value="1"/>
</dbReference>
<dbReference type="InterPro" id="IPR001930">
    <property type="entry name" value="Peptidase_M1"/>
</dbReference>
<dbReference type="Pfam" id="PF17900">
    <property type="entry name" value="Peptidase_M1_N"/>
    <property type="match status" value="1"/>
</dbReference>
<reference evidence="18 19" key="1">
    <citation type="submission" date="2019-12" db="EMBL/GenBank/DDBJ databases">
        <title>Genomic-based taxomic classification of the family Erythrobacteraceae.</title>
        <authorList>
            <person name="Xu L."/>
        </authorList>
    </citation>
    <scope>NUCLEOTIDE SEQUENCE [LARGE SCALE GENOMIC DNA]</scope>
    <source>
        <strain evidence="18 19">MCCC 1K01500</strain>
    </source>
</reference>
<comment type="similarity">
    <text evidence="2 13">Belongs to the peptidase M1 family.</text>
</comment>
<comment type="caution">
    <text evidence="18">The sequence shown here is derived from an EMBL/GenBank/DDBJ whole genome shotgun (WGS) entry which is preliminary data.</text>
</comment>
<protein>
    <recommendedName>
        <fullName evidence="13">Aminopeptidase</fullName>
        <ecNumber evidence="13">3.4.11.-</ecNumber>
    </recommendedName>
</protein>
<dbReference type="SUPFAM" id="SSF63737">
    <property type="entry name" value="Leukotriene A4 hydrolase N-terminal domain"/>
    <property type="match status" value="1"/>
</dbReference>
<evidence type="ECO:0000256" key="5">
    <source>
        <dbReference type="ARBA" id="ARBA00022723"/>
    </source>
</evidence>
<dbReference type="AlphaFoldDB" id="A0A6I4T298"/>
<comment type="cofactor">
    <cofactor evidence="11 13">
        <name>Zn(2+)</name>
        <dbReference type="ChEBI" id="CHEBI:29105"/>
    </cofactor>
    <text evidence="11 13">Binds 1 zinc ion per subunit.</text>
</comment>
<feature type="binding site" evidence="11">
    <location>
        <position position="340"/>
    </location>
    <ligand>
        <name>Zn(2+)</name>
        <dbReference type="ChEBI" id="CHEBI:29105"/>
        <note>catalytic</note>
    </ligand>
</feature>
<evidence type="ECO:0000256" key="8">
    <source>
        <dbReference type="ARBA" id="ARBA00023049"/>
    </source>
</evidence>
<dbReference type="InterPro" id="IPR042097">
    <property type="entry name" value="Aminopeptidase_N-like_N_sf"/>
</dbReference>
<evidence type="ECO:0000256" key="14">
    <source>
        <dbReference type="SAM" id="SignalP"/>
    </source>
</evidence>
<dbReference type="GO" id="GO:0008270">
    <property type="term" value="F:zinc ion binding"/>
    <property type="evidence" value="ECO:0007669"/>
    <property type="project" value="UniProtKB-UniRule"/>
</dbReference>
<dbReference type="GO" id="GO:0016020">
    <property type="term" value="C:membrane"/>
    <property type="evidence" value="ECO:0007669"/>
    <property type="project" value="TreeGrafter"/>
</dbReference>
<evidence type="ECO:0000256" key="10">
    <source>
        <dbReference type="PIRSR" id="PIRSR634016-2"/>
    </source>
</evidence>
<keyword evidence="19" id="KW-1185">Reference proteome</keyword>
<dbReference type="OrthoDB" id="100605at2"/>
<evidence type="ECO:0000259" key="15">
    <source>
        <dbReference type="Pfam" id="PF01433"/>
    </source>
</evidence>
<dbReference type="PROSITE" id="PS51257">
    <property type="entry name" value="PROKAR_LIPOPROTEIN"/>
    <property type="match status" value="1"/>
</dbReference>
<dbReference type="GO" id="GO:0016285">
    <property type="term" value="F:alanyl aminopeptidase activity"/>
    <property type="evidence" value="ECO:0007669"/>
    <property type="project" value="UniProtKB-EC"/>
</dbReference>
<dbReference type="CDD" id="cd09601">
    <property type="entry name" value="M1_APN-Q_like"/>
    <property type="match status" value="1"/>
</dbReference>
<dbReference type="GO" id="GO:0043171">
    <property type="term" value="P:peptide catabolic process"/>
    <property type="evidence" value="ECO:0007669"/>
    <property type="project" value="TreeGrafter"/>
</dbReference>
<evidence type="ECO:0000259" key="16">
    <source>
        <dbReference type="Pfam" id="PF11838"/>
    </source>
</evidence>
<dbReference type="Pfam" id="PF01433">
    <property type="entry name" value="Peptidase_M1"/>
    <property type="match status" value="1"/>
</dbReference>
<dbReference type="PANTHER" id="PTHR11533">
    <property type="entry name" value="PROTEASE M1 ZINC METALLOPROTEASE"/>
    <property type="match status" value="1"/>
</dbReference>
<dbReference type="GO" id="GO:0005615">
    <property type="term" value="C:extracellular space"/>
    <property type="evidence" value="ECO:0007669"/>
    <property type="project" value="TreeGrafter"/>
</dbReference>
<evidence type="ECO:0000313" key="19">
    <source>
        <dbReference type="Proteomes" id="UP000433652"/>
    </source>
</evidence>
<dbReference type="InterPro" id="IPR027268">
    <property type="entry name" value="Peptidase_M4/M1_CTD_sf"/>
</dbReference>
<feature type="binding site" evidence="10">
    <location>
        <position position="823"/>
    </location>
    <ligand>
        <name>substrate</name>
    </ligand>
</feature>
<feature type="domain" description="ERAP1-like C-terminal" evidence="16">
    <location>
        <begin position="560"/>
        <end position="853"/>
    </location>
</feature>
<feature type="binding site" evidence="10">
    <location>
        <begin position="304"/>
        <end position="308"/>
    </location>
    <ligand>
        <name>substrate</name>
    </ligand>
</feature>
<evidence type="ECO:0000256" key="6">
    <source>
        <dbReference type="ARBA" id="ARBA00022801"/>
    </source>
</evidence>
<evidence type="ECO:0000256" key="9">
    <source>
        <dbReference type="PIRSR" id="PIRSR634016-1"/>
    </source>
</evidence>
<dbReference type="GO" id="GO:0006508">
    <property type="term" value="P:proteolysis"/>
    <property type="evidence" value="ECO:0007669"/>
    <property type="project" value="UniProtKB-KW"/>
</dbReference>
<dbReference type="InterPro" id="IPR034016">
    <property type="entry name" value="M1_APN-typ"/>
</dbReference>
<dbReference type="Pfam" id="PF11838">
    <property type="entry name" value="ERAP1_C"/>
    <property type="match status" value="1"/>
</dbReference>
<dbReference type="GO" id="GO:0005737">
    <property type="term" value="C:cytoplasm"/>
    <property type="evidence" value="ECO:0007669"/>
    <property type="project" value="TreeGrafter"/>
</dbReference>
<dbReference type="Gene3D" id="2.60.40.1730">
    <property type="entry name" value="tricorn interacting facor f3 domain"/>
    <property type="match status" value="1"/>
</dbReference>
<feature type="domain" description="Aminopeptidase N-like N-terminal" evidence="17">
    <location>
        <begin position="48"/>
        <end position="232"/>
    </location>
</feature>
<dbReference type="GO" id="GO:0070006">
    <property type="term" value="F:metalloaminopeptidase activity"/>
    <property type="evidence" value="ECO:0007669"/>
    <property type="project" value="TreeGrafter"/>
</dbReference>
<dbReference type="SUPFAM" id="SSF55486">
    <property type="entry name" value="Metalloproteases ('zincins'), catalytic domain"/>
    <property type="match status" value="1"/>
</dbReference>
<gene>
    <name evidence="18" type="ORF">GRI89_14660</name>
</gene>
<evidence type="ECO:0000256" key="13">
    <source>
        <dbReference type="RuleBase" id="RU364040"/>
    </source>
</evidence>
<evidence type="ECO:0000256" key="2">
    <source>
        <dbReference type="ARBA" id="ARBA00010136"/>
    </source>
</evidence>
<organism evidence="18 19">
    <name type="scientific">Croceibacterium salegens</name>
    <dbReference type="NCBI Taxonomy" id="1737568"/>
    <lineage>
        <taxon>Bacteria</taxon>
        <taxon>Pseudomonadati</taxon>
        <taxon>Pseudomonadota</taxon>
        <taxon>Alphaproteobacteria</taxon>
        <taxon>Sphingomonadales</taxon>
        <taxon>Erythrobacteraceae</taxon>
        <taxon>Croceibacterium</taxon>
    </lineage>
</organism>
<dbReference type="PANTHER" id="PTHR11533:SF174">
    <property type="entry name" value="PUROMYCIN-SENSITIVE AMINOPEPTIDASE-RELATED"/>
    <property type="match status" value="1"/>
</dbReference>
<keyword evidence="4 13" id="KW-0645">Protease</keyword>
<sequence>MRFITAVSAAALLAGCATVPSAQAAPTGPSLAPLPSSITSELPRNARPSHYAIEVVPDAENLTFTGTVVIDLAVFEPSKTITLNSVGLTVSGATIVPQAGGKAIALQVSYDEAKETAIFTAPEAIGAGDYRMTVAYSGPIGRKPSGFFALDYPDKKTGESKRALGTQFEIPDAREFAPMFDEPSYKATFDVSAVVPADQMALSNMPVTSETDLGDGTKRVVFATTPKMSSYLLFFGVGDFERLAQTVDGTSVGIVSPTGSGETARYALDEAVEVLPYYNDYFGVKYPLPKLDNIGMPGSSQQFGAMENWGAIFTFEDNLLVDPRTTSPDKLKYIHTALAHEMAHQWFGDLVTMAWWDDLWLNEGFASWMESKATAKFRPDWNTQVGKINSREAAMGADAMRTTHPIVLTSETASEADEQFDSIAYSKGETILTMFEDFVGEDTWRNGIRGYMKAHAYGNTTTDDLWRAVEQAGAKGLVDIAKGYTLQSGVPLVTASVTCANGRTSLTFKQGQFSRDQQAEVAAKPNHWLVPMTIIAADGSKHPLVLDGTTTIDLPGCGAVNVNGGQLSYFRTLYSHDMLMQLTAALPSMAPRDQLGLVRDNLALAAASYQDYDPALDMLLAVPGNANPMVVETSVSQWSSLYDVLNDEGRKATLAKLVHDTYSPRLAALGFDSRPGESLSDASLRAELIGDLGKMGDPAVVAEARRRFALLAKDRTALDGELKGTWLSIVARNATAEDWEFLRRYALASTDSVERKLLVPYIGAPKDDALAMKALELALSKDVQPDEGLRILTRVAANHADMAYEFALAHKAQIDPMLDDSSRSGFYPRLGASSDDPAMLEKVKALRDSYPANERVSVNRTIAGMENRFATYPRIREQLGAWLASR</sequence>
<feature type="binding site" evidence="11">
    <location>
        <position position="363"/>
    </location>
    <ligand>
        <name>Zn(2+)</name>
        <dbReference type="ChEBI" id="CHEBI:29105"/>
        <note>catalytic</note>
    </ligand>
</feature>
<dbReference type="GO" id="GO:0042277">
    <property type="term" value="F:peptide binding"/>
    <property type="evidence" value="ECO:0007669"/>
    <property type="project" value="TreeGrafter"/>
</dbReference>
<evidence type="ECO:0000256" key="4">
    <source>
        <dbReference type="ARBA" id="ARBA00022670"/>
    </source>
</evidence>
<feature type="domain" description="Peptidase M1 membrane alanine aminopeptidase" evidence="15">
    <location>
        <begin position="266"/>
        <end position="481"/>
    </location>
</feature>
<evidence type="ECO:0000256" key="3">
    <source>
        <dbReference type="ARBA" id="ARBA00022438"/>
    </source>
</evidence>
<feature type="binding site" evidence="10">
    <location>
        <position position="169"/>
    </location>
    <ligand>
        <name>substrate</name>
    </ligand>
</feature>
<proteinExistence type="inferred from homology"/>
<keyword evidence="8 13" id="KW-0482">Metalloprotease</keyword>
<dbReference type="FunFam" id="1.10.390.10:FF:000006">
    <property type="entry name" value="Puromycin-sensitive aminopeptidase"/>
    <property type="match status" value="1"/>
</dbReference>
<dbReference type="PRINTS" id="PR00756">
    <property type="entry name" value="ALADIPTASE"/>
</dbReference>
<accession>A0A6I4T298</accession>
<keyword evidence="3 13" id="KW-0031">Aminopeptidase</keyword>
<dbReference type="Gene3D" id="1.25.50.20">
    <property type="match status" value="1"/>
</dbReference>
<feature type="signal peptide" evidence="14">
    <location>
        <begin position="1"/>
        <end position="24"/>
    </location>
</feature>
<feature type="chain" id="PRO_5026112781" description="Aminopeptidase" evidence="14">
    <location>
        <begin position="25"/>
        <end position="886"/>
    </location>
</feature>
<feature type="site" description="Transition state stabilizer" evidence="12">
    <location>
        <position position="425"/>
    </location>
</feature>
<dbReference type="InterPro" id="IPR024571">
    <property type="entry name" value="ERAP1-like_C_dom"/>
</dbReference>
<evidence type="ECO:0000256" key="12">
    <source>
        <dbReference type="PIRSR" id="PIRSR634016-4"/>
    </source>
</evidence>
<evidence type="ECO:0000256" key="11">
    <source>
        <dbReference type="PIRSR" id="PIRSR634016-3"/>
    </source>
</evidence>
<dbReference type="InterPro" id="IPR050344">
    <property type="entry name" value="Peptidase_M1_aminopeptidases"/>
</dbReference>
<feature type="binding site" evidence="11">
    <location>
        <position position="344"/>
    </location>
    <ligand>
        <name>Zn(2+)</name>
        <dbReference type="ChEBI" id="CHEBI:29105"/>
        <note>catalytic</note>
    </ligand>
</feature>
<dbReference type="EMBL" id="WTYM01000057">
    <property type="protein sequence ID" value="MXO60782.1"/>
    <property type="molecule type" value="Genomic_DNA"/>
</dbReference>
<keyword evidence="6 13" id="KW-0378">Hydrolase</keyword>